<evidence type="ECO:0000256" key="5">
    <source>
        <dbReference type="SAM" id="SignalP"/>
    </source>
</evidence>
<dbReference type="GO" id="GO:0020037">
    <property type="term" value="F:heme binding"/>
    <property type="evidence" value="ECO:0007669"/>
    <property type="project" value="InterPro"/>
</dbReference>
<dbReference type="PROSITE" id="PS51007">
    <property type="entry name" value="CYTC"/>
    <property type="match status" value="1"/>
</dbReference>
<keyword evidence="8" id="KW-1185">Reference proteome</keyword>
<evidence type="ECO:0000256" key="2">
    <source>
        <dbReference type="ARBA" id="ARBA00022723"/>
    </source>
</evidence>
<dbReference type="RefSeq" id="WP_201328661.1">
    <property type="nucleotide sequence ID" value="NZ_AP017470.1"/>
</dbReference>
<dbReference type="AlphaFoldDB" id="A0A7R6PNG6"/>
<organism evidence="7 8">
    <name type="scientific">Thermotomaculum hydrothermale</name>
    <dbReference type="NCBI Taxonomy" id="981385"/>
    <lineage>
        <taxon>Bacteria</taxon>
        <taxon>Pseudomonadati</taxon>
        <taxon>Acidobacteriota</taxon>
        <taxon>Holophagae</taxon>
        <taxon>Thermotomaculales</taxon>
        <taxon>Thermotomaculaceae</taxon>
        <taxon>Thermotomaculum</taxon>
    </lineage>
</organism>
<dbReference type="GO" id="GO:0009055">
    <property type="term" value="F:electron transfer activity"/>
    <property type="evidence" value="ECO:0007669"/>
    <property type="project" value="InterPro"/>
</dbReference>
<evidence type="ECO:0000256" key="3">
    <source>
        <dbReference type="ARBA" id="ARBA00023004"/>
    </source>
</evidence>
<keyword evidence="1 4" id="KW-0349">Heme</keyword>
<gene>
    <name evidence="7" type="ORF">TTHT_0747</name>
</gene>
<reference evidence="7 8" key="1">
    <citation type="journal article" date="2012" name="Extremophiles">
        <title>Thermotomaculum hydrothermale gen. nov., sp. nov., a novel heterotrophic thermophile within the phylum Acidobacteria from a deep-sea hydrothermal vent chimney in the Southern Okinawa Trough.</title>
        <authorList>
            <person name="Izumi H."/>
            <person name="Nunoura T."/>
            <person name="Miyazaki M."/>
            <person name="Mino S."/>
            <person name="Toki T."/>
            <person name="Takai K."/>
            <person name="Sako Y."/>
            <person name="Sawabe T."/>
            <person name="Nakagawa S."/>
        </authorList>
    </citation>
    <scope>NUCLEOTIDE SEQUENCE [LARGE SCALE GENOMIC DNA]</scope>
    <source>
        <strain evidence="7 8">AC55</strain>
    </source>
</reference>
<feature type="signal peptide" evidence="5">
    <location>
        <begin position="1"/>
        <end position="21"/>
    </location>
</feature>
<sequence>MKKLVILACAIFLVSSLSVLALDRKKGDIKHGKQIFKEQCKACHNGKKAKKLTPAHKTRAQWKRYLKDNGKKLFRKHNKANVKLNLNEKDINDLWSFCYVGALDSEKPQTCD</sequence>
<dbReference type="KEGG" id="thyd:TTHT_0747"/>
<dbReference type="Pfam" id="PF13442">
    <property type="entry name" value="Cytochrome_CBB3"/>
    <property type="match status" value="1"/>
</dbReference>
<dbReference type="GO" id="GO:0046872">
    <property type="term" value="F:metal ion binding"/>
    <property type="evidence" value="ECO:0007669"/>
    <property type="project" value="UniProtKB-KW"/>
</dbReference>
<keyword evidence="2 4" id="KW-0479">Metal-binding</keyword>
<protein>
    <submittedName>
        <fullName evidence="7">Cytochrome c family protein</fullName>
    </submittedName>
</protein>
<evidence type="ECO:0000256" key="4">
    <source>
        <dbReference type="PROSITE-ProRule" id="PRU00433"/>
    </source>
</evidence>
<name>A0A7R6PNG6_9BACT</name>
<evidence type="ECO:0000259" key="6">
    <source>
        <dbReference type="PROSITE" id="PS51007"/>
    </source>
</evidence>
<feature type="domain" description="Cytochrome c" evidence="6">
    <location>
        <begin position="27"/>
        <end position="102"/>
    </location>
</feature>
<dbReference type="Gene3D" id="1.10.760.10">
    <property type="entry name" value="Cytochrome c-like domain"/>
    <property type="match status" value="1"/>
</dbReference>
<evidence type="ECO:0000313" key="8">
    <source>
        <dbReference type="Proteomes" id="UP000595564"/>
    </source>
</evidence>
<proteinExistence type="predicted"/>
<dbReference type="SUPFAM" id="SSF46626">
    <property type="entry name" value="Cytochrome c"/>
    <property type="match status" value="1"/>
</dbReference>
<keyword evidence="5" id="KW-0732">Signal</keyword>
<dbReference type="InterPro" id="IPR009056">
    <property type="entry name" value="Cyt_c-like_dom"/>
</dbReference>
<dbReference type="Proteomes" id="UP000595564">
    <property type="component" value="Chromosome"/>
</dbReference>
<keyword evidence="3 4" id="KW-0408">Iron</keyword>
<accession>A0A7R6PNG6</accession>
<dbReference type="EMBL" id="AP017470">
    <property type="protein sequence ID" value="BBB32316.1"/>
    <property type="molecule type" value="Genomic_DNA"/>
</dbReference>
<evidence type="ECO:0000313" key="7">
    <source>
        <dbReference type="EMBL" id="BBB32316.1"/>
    </source>
</evidence>
<feature type="chain" id="PRO_5032417574" evidence="5">
    <location>
        <begin position="22"/>
        <end position="112"/>
    </location>
</feature>
<evidence type="ECO:0000256" key="1">
    <source>
        <dbReference type="ARBA" id="ARBA00022617"/>
    </source>
</evidence>
<dbReference type="InterPro" id="IPR036909">
    <property type="entry name" value="Cyt_c-like_dom_sf"/>
</dbReference>